<evidence type="ECO:0000256" key="5">
    <source>
        <dbReference type="ARBA" id="ARBA00023136"/>
    </source>
</evidence>
<dbReference type="PANTHER" id="PTHR33885:SF3">
    <property type="entry name" value="PHAGE SHOCK PROTEIN C"/>
    <property type="match status" value="1"/>
</dbReference>
<feature type="compositionally biased region" description="Pro residues" evidence="6">
    <location>
        <begin position="111"/>
        <end position="120"/>
    </location>
</feature>
<dbReference type="InterPro" id="IPR007168">
    <property type="entry name" value="Phageshock_PspC_N"/>
</dbReference>
<dbReference type="OrthoDB" id="7359894at2"/>
<feature type="compositionally biased region" description="Pro residues" evidence="6">
    <location>
        <begin position="340"/>
        <end position="354"/>
    </location>
</feature>
<dbReference type="AlphaFoldDB" id="A0A5B8C6N0"/>
<dbReference type="Pfam" id="PF04024">
    <property type="entry name" value="PspC"/>
    <property type="match status" value="1"/>
</dbReference>
<feature type="compositionally biased region" description="Polar residues" evidence="6">
    <location>
        <begin position="651"/>
        <end position="661"/>
    </location>
</feature>
<feature type="compositionally biased region" description="Gly residues" evidence="6">
    <location>
        <begin position="37"/>
        <end position="110"/>
    </location>
</feature>
<keyword evidence="5 7" id="KW-0472">Membrane</keyword>
<feature type="region of interest" description="Disordered" evidence="6">
    <location>
        <begin position="263"/>
        <end position="375"/>
    </location>
</feature>
<evidence type="ECO:0000256" key="4">
    <source>
        <dbReference type="ARBA" id="ARBA00022989"/>
    </source>
</evidence>
<protein>
    <submittedName>
        <fullName evidence="9">PspC domain-containing protein</fullName>
    </submittedName>
</protein>
<feature type="domain" description="Phage shock protein PspC N-terminal" evidence="8">
    <location>
        <begin position="138"/>
        <end position="188"/>
    </location>
</feature>
<feature type="transmembrane region" description="Helical" evidence="7">
    <location>
        <begin position="441"/>
        <end position="462"/>
    </location>
</feature>
<feature type="region of interest" description="Disordered" evidence="6">
    <location>
        <begin position="1"/>
        <end position="128"/>
    </location>
</feature>
<proteinExistence type="predicted"/>
<feature type="compositionally biased region" description="Pro residues" evidence="6">
    <location>
        <begin position="366"/>
        <end position="375"/>
    </location>
</feature>
<keyword evidence="3 7" id="KW-0812">Transmembrane</keyword>
<evidence type="ECO:0000256" key="6">
    <source>
        <dbReference type="SAM" id="MobiDB-lite"/>
    </source>
</evidence>
<evidence type="ECO:0000256" key="1">
    <source>
        <dbReference type="ARBA" id="ARBA00004162"/>
    </source>
</evidence>
<dbReference type="EMBL" id="CP040915">
    <property type="protein sequence ID" value="QDC25807.1"/>
    <property type="molecule type" value="Genomic_DNA"/>
</dbReference>
<evidence type="ECO:0000256" key="7">
    <source>
        <dbReference type="SAM" id="Phobius"/>
    </source>
</evidence>
<reference evidence="9 10" key="1">
    <citation type="submission" date="2019-05" db="EMBL/GenBank/DDBJ databases">
        <title>Georgenia *** sp. nov., and Georgenia *** sp. nov., isolated from the intestinal contents of plateau pika (Ochotona curzoniae) in the Qinghai-Tibet plateau of China.</title>
        <authorList>
            <person name="Tian Z."/>
        </authorList>
    </citation>
    <scope>NUCLEOTIDE SEQUENCE [LARGE SCALE GENOMIC DNA]</scope>
    <source>
        <strain evidence="9 10">Z443</strain>
    </source>
</reference>
<evidence type="ECO:0000313" key="10">
    <source>
        <dbReference type="Proteomes" id="UP000314616"/>
    </source>
</evidence>
<organism evidence="9 10">
    <name type="scientific">Georgenia yuyongxinii</name>
    <dbReference type="NCBI Taxonomy" id="2589797"/>
    <lineage>
        <taxon>Bacteria</taxon>
        <taxon>Bacillati</taxon>
        <taxon>Actinomycetota</taxon>
        <taxon>Actinomycetes</taxon>
        <taxon>Micrococcales</taxon>
        <taxon>Bogoriellaceae</taxon>
        <taxon>Georgenia</taxon>
    </lineage>
</organism>
<feature type="compositionally biased region" description="Low complexity" evidence="6">
    <location>
        <begin position="610"/>
        <end position="650"/>
    </location>
</feature>
<dbReference type="Proteomes" id="UP000314616">
    <property type="component" value="Chromosome"/>
</dbReference>
<dbReference type="PANTHER" id="PTHR33885">
    <property type="entry name" value="PHAGE SHOCK PROTEIN C"/>
    <property type="match status" value="1"/>
</dbReference>
<feature type="transmembrane region" description="Helical" evidence="7">
    <location>
        <begin position="235"/>
        <end position="256"/>
    </location>
</feature>
<feature type="compositionally biased region" description="Pro residues" evidence="6">
    <location>
        <begin position="264"/>
        <end position="279"/>
    </location>
</feature>
<feature type="transmembrane region" description="Helical" evidence="7">
    <location>
        <begin position="383"/>
        <end position="402"/>
    </location>
</feature>
<accession>A0A5B8C6N0</accession>
<evidence type="ECO:0000313" key="9">
    <source>
        <dbReference type="EMBL" id="QDC25807.1"/>
    </source>
</evidence>
<comment type="subcellular location">
    <subcellularLocation>
        <location evidence="1">Cell membrane</location>
        <topology evidence="1">Single-pass membrane protein</topology>
    </subcellularLocation>
</comment>
<name>A0A5B8C6N0_9MICO</name>
<dbReference type="InterPro" id="IPR052027">
    <property type="entry name" value="PspC"/>
</dbReference>
<feature type="compositionally biased region" description="Low complexity" evidence="6">
    <location>
        <begin position="280"/>
        <end position="290"/>
    </location>
</feature>
<feature type="transmembrane region" description="Helical" evidence="7">
    <location>
        <begin position="205"/>
        <end position="223"/>
    </location>
</feature>
<evidence type="ECO:0000256" key="3">
    <source>
        <dbReference type="ARBA" id="ARBA00022692"/>
    </source>
</evidence>
<dbReference type="GO" id="GO:0005886">
    <property type="term" value="C:plasma membrane"/>
    <property type="evidence" value="ECO:0007669"/>
    <property type="project" value="UniProtKB-SubCell"/>
</dbReference>
<dbReference type="RefSeq" id="WP_139930056.1">
    <property type="nucleotide sequence ID" value="NZ_CP040915.1"/>
</dbReference>
<evidence type="ECO:0000256" key="2">
    <source>
        <dbReference type="ARBA" id="ARBA00022475"/>
    </source>
</evidence>
<dbReference type="KEGG" id="gyu:FE374_15360"/>
<keyword evidence="2" id="KW-1003">Cell membrane</keyword>
<feature type="transmembrane region" description="Helical" evidence="7">
    <location>
        <begin position="408"/>
        <end position="429"/>
    </location>
</feature>
<feature type="compositionally biased region" description="Low complexity" evidence="6">
    <location>
        <begin position="355"/>
        <end position="364"/>
    </location>
</feature>
<gene>
    <name evidence="9" type="ORF">FE374_15360</name>
</gene>
<keyword evidence="4 7" id="KW-1133">Transmembrane helix</keyword>
<sequence length="661" mass="65934">MNTTDMPSGAEPRGDQQDPGPGGSAPRGNDQHASGPGAPGAGGYGAPGSTGGAPGGPGFGSGPGGPGFGGPGTPGFGGPGTPGFGGPGTPGFGGPGAPGFGGPGAPGGGPYGPPPGPRPTPTSGFFDSMRRTGIWRGEDRWIGGVAAGVARRLDVDPLLVRGILVVLTLFGGLGMLLYGVAWALLPEESDGRIHLQEALRGNVDAALAGAIAFAVIGLSRPGTWWGDWWWWGDGFFWSLIPLAAVALIVVGIVALVRRGRGHRPPAPPAGWAGPPPTWQAPPASQGPAAGHTPTWSAAAGDTGTPAPSATDWRQAGGPVWSAGTTAEPRGPESFAAPAAAPHPYPTPSPAPRPYPTTTTTAQPYSVPRPPVPPRPVTPGPGQAIVAVVLALCLLAVAALLLFDRINPVGWQLPLLISGVVLSLLGLGVLISGARGRRGGGLAVLGIILAVLVVPGTIAAATIPLNLSVSGRMGNLNATPTDTTEAARGYELAAGDLDLDLRELGDVTGLRIPVDVGAGDITVRVPADAAVRVDVDMGAGAVESRTGPGWSTGGTAGTSFDDGARFRQNWSSGLGVETSLWSPEALADKPDIVVDIDAGAGRVYVVEDAATQATETPSAPAETPSESTETPTAPAETPTDTTTTGQAATPSGLTAVTSEELS</sequence>
<feature type="region of interest" description="Disordered" evidence="6">
    <location>
        <begin position="610"/>
        <end position="661"/>
    </location>
</feature>
<evidence type="ECO:0000259" key="8">
    <source>
        <dbReference type="Pfam" id="PF04024"/>
    </source>
</evidence>
<feature type="transmembrane region" description="Helical" evidence="7">
    <location>
        <begin position="158"/>
        <end position="185"/>
    </location>
</feature>